<feature type="site" description="Transition state stabilizer" evidence="5">
    <location>
        <position position="55"/>
    </location>
</feature>
<dbReference type="CDD" id="cd21140">
    <property type="entry name" value="Cas6_I-like"/>
    <property type="match status" value="1"/>
</dbReference>
<proteinExistence type="inferred from homology"/>
<evidence type="ECO:0000313" key="9">
    <source>
        <dbReference type="Proteomes" id="UP000236151"/>
    </source>
</evidence>
<gene>
    <name evidence="8" type="primary">cas6</name>
    <name evidence="8" type="ORF">CDQ84_04385</name>
</gene>
<dbReference type="NCBIfam" id="TIGR01877">
    <property type="entry name" value="cas_cas6"/>
    <property type="match status" value="1"/>
</dbReference>
<keyword evidence="2" id="KW-0694">RNA-binding</keyword>
<comment type="function">
    <text evidence="4">CRISPR (clustered regularly interspaced short palindromic repeat), is an adaptive immune system that provides protection against mobile genetic elements (viruses, transposable elements and conjugative plasmids). CRISPR clusters contain sequences complementary to antecedent mobile elements and target invading nucleic acids. CRISPR clusters are transcribed and processed into CRISPR RNA (crRNA).</text>
</comment>
<keyword evidence="9" id="KW-1185">Reference proteome</keyword>
<feature type="active site" description="Proton donor" evidence="6">
    <location>
        <position position="43"/>
    </location>
</feature>
<dbReference type="EMBL" id="NIOJ01000006">
    <property type="protein sequence ID" value="PNU00890.1"/>
    <property type="molecule type" value="Genomic_DNA"/>
</dbReference>
<dbReference type="GO" id="GO:0003723">
    <property type="term" value="F:RNA binding"/>
    <property type="evidence" value="ECO:0007669"/>
    <property type="project" value="UniProtKB-KW"/>
</dbReference>
<dbReference type="Pfam" id="PF01881">
    <property type="entry name" value="Cas_Cas6_C"/>
    <property type="match status" value="1"/>
</dbReference>
<dbReference type="PANTHER" id="PTHR36984:SF1">
    <property type="entry name" value="CRISPR-ASSOCIATED ENDORIBONUCLEASE CAS6 1"/>
    <property type="match status" value="1"/>
</dbReference>
<dbReference type="Gene3D" id="3.30.70.1890">
    <property type="match status" value="1"/>
</dbReference>
<dbReference type="OrthoDB" id="9797488at2"/>
<keyword evidence="3" id="KW-0051">Antiviral defense</keyword>
<evidence type="ECO:0000256" key="2">
    <source>
        <dbReference type="ARBA" id="ARBA00022884"/>
    </source>
</evidence>
<comment type="similarity">
    <text evidence="1 4">Belongs to the CRISPR-associated protein Cas6/Cse3/CasE family.</text>
</comment>
<dbReference type="InterPro" id="IPR045747">
    <property type="entry name" value="CRISPR-assoc_prot_Cas6_N_sf"/>
</dbReference>
<evidence type="ECO:0000256" key="3">
    <source>
        <dbReference type="ARBA" id="ARBA00023118"/>
    </source>
</evidence>
<evidence type="ECO:0000313" key="8">
    <source>
        <dbReference type="EMBL" id="PNU00890.1"/>
    </source>
</evidence>
<dbReference type="KEGG" id="cthd:CDO33_18920"/>
<accession>A0A2K2FJM3</accession>
<dbReference type="PIRSF" id="PIRSF005054">
    <property type="entry name" value="PF1131"/>
    <property type="match status" value="1"/>
</dbReference>
<comment type="caution">
    <text evidence="8">The sequence shown here is derived from an EMBL/GenBank/DDBJ whole genome shotgun (WGS) entry which is preliminary data.</text>
</comment>
<dbReference type="InterPro" id="IPR049435">
    <property type="entry name" value="Cas_Cas6_C"/>
</dbReference>
<evidence type="ECO:0000259" key="7">
    <source>
        <dbReference type="Pfam" id="PF01881"/>
    </source>
</evidence>
<dbReference type="Pfam" id="PF21350">
    <property type="entry name" value="Cas6_I-A"/>
    <property type="match status" value="1"/>
</dbReference>
<dbReference type="Proteomes" id="UP000236151">
    <property type="component" value="Unassembled WGS sequence"/>
</dbReference>
<dbReference type="Gene3D" id="3.30.70.1900">
    <property type="match status" value="1"/>
</dbReference>
<dbReference type="GO" id="GO:0016788">
    <property type="term" value="F:hydrolase activity, acting on ester bonds"/>
    <property type="evidence" value="ECO:0007669"/>
    <property type="project" value="InterPro"/>
</dbReference>
<dbReference type="PANTHER" id="PTHR36984">
    <property type="entry name" value="CRISPR-ASSOCIATED ENDORIBONUCLEASE CAS6 1"/>
    <property type="match status" value="1"/>
</dbReference>
<sequence>MRIKLTLDSIGKQTIDLNYNYALSSMIYNLIRESDSKYSTFLHEKGYEINNKHYKLFTFSQLKPEKYEINGSCMSIQGKVVLYITSPMKEFILSLVKTVTGYPEIRIDKVMFRVINIEVMAEPKFSRCMKFMCLSPITISTAFLKENARLKRQDLYIEDKRFTENLRANIISKYEILHGKKPEDTEFEVKFTDVDKYKKGKLIDYKGIKIKGYLAPFEVCGNPELIATAYECGVGDRNSLGMGMIEVVRDVG</sequence>
<dbReference type="RefSeq" id="WP_103080505.1">
    <property type="nucleotide sequence ID" value="NZ_CP021850.1"/>
</dbReference>
<evidence type="ECO:0000256" key="5">
    <source>
        <dbReference type="PIRSR" id="PIRSR005054-1"/>
    </source>
</evidence>
<dbReference type="GO" id="GO:0051607">
    <property type="term" value="P:defense response to virus"/>
    <property type="evidence" value="ECO:0007669"/>
    <property type="project" value="UniProtKB-KW"/>
</dbReference>
<evidence type="ECO:0000256" key="6">
    <source>
        <dbReference type="PIRSR" id="PIRSR005054-50"/>
    </source>
</evidence>
<dbReference type="AlphaFoldDB" id="A0A2K2FJM3"/>
<protein>
    <recommendedName>
        <fullName evidence="4">CRISPR-associated endoribonuclease</fullName>
    </recommendedName>
</protein>
<organism evidence="8 9">
    <name type="scientific">Clostridium thermosuccinogenes</name>
    <dbReference type="NCBI Taxonomy" id="84032"/>
    <lineage>
        <taxon>Bacteria</taxon>
        <taxon>Bacillati</taxon>
        <taxon>Bacillota</taxon>
        <taxon>Clostridia</taxon>
        <taxon>Eubacteriales</taxon>
        <taxon>Clostridiaceae</taxon>
        <taxon>Clostridium</taxon>
    </lineage>
</organism>
<feature type="domain" description="CRISPR associated protein Cas6 C-terminal" evidence="7">
    <location>
        <begin position="121"/>
        <end position="247"/>
    </location>
</feature>
<evidence type="ECO:0000256" key="4">
    <source>
        <dbReference type="PIRNR" id="PIRNR005054"/>
    </source>
</evidence>
<reference evidence="8 9" key="1">
    <citation type="submission" date="2017-06" db="EMBL/GenBank/DDBJ databases">
        <title>Investigating the central metabolism of Clostridium thermosuccinogenes.</title>
        <authorList>
            <person name="Koendjbiharie J.G."/>
            <person name="van Kranenburg R."/>
        </authorList>
    </citation>
    <scope>NUCLEOTIDE SEQUENCE [LARGE SCALE GENOMIC DNA]</scope>
    <source>
        <strain evidence="8 9">DSM 5806</strain>
    </source>
</reference>
<name>A0A2K2FJM3_9CLOT</name>
<dbReference type="InterPro" id="IPR010156">
    <property type="entry name" value="CRISPR-assoc_prot_Cas6"/>
</dbReference>
<feature type="active site" description="Proton acceptor" evidence="6">
    <location>
        <position position="28"/>
    </location>
</feature>
<evidence type="ECO:0000256" key="1">
    <source>
        <dbReference type="ARBA" id="ARBA00005937"/>
    </source>
</evidence>